<gene>
    <name evidence="9" type="ORF">SAMN06275492_101319</name>
</gene>
<evidence type="ECO:0000256" key="6">
    <source>
        <dbReference type="ARBA" id="ARBA00022833"/>
    </source>
</evidence>
<dbReference type="InterPro" id="IPR004392">
    <property type="entry name" value="Hyd_mat_HypB"/>
</dbReference>
<dbReference type="AlphaFoldDB" id="A0A1X7ID20"/>
<dbReference type="InterPro" id="IPR027417">
    <property type="entry name" value="P-loop_NTPase"/>
</dbReference>
<keyword evidence="4" id="KW-0547">Nucleotide-binding</keyword>
<dbReference type="GO" id="GO:0003924">
    <property type="term" value="F:GTPase activity"/>
    <property type="evidence" value="ECO:0007669"/>
    <property type="project" value="InterPro"/>
</dbReference>
<reference evidence="10" key="1">
    <citation type="submission" date="2017-04" db="EMBL/GenBank/DDBJ databases">
        <authorList>
            <person name="Varghese N."/>
            <person name="Submissions S."/>
        </authorList>
    </citation>
    <scope>NUCLEOTIDE SEQUENCE [LARGE SCALE GENOMIC DNA]</scope>
    <source>
        <strain evidence="10">USBA 82</strain>
    </source>
</reference>
<evidence type="ECO:0000259" key="8">
    <source>
        <dbReference type="Pfam" id="PF02492"/>
    </source>
</evidence>
<dbReference type="GO" id="GO:0008270">
    <property type="term" value="F:zinc ion binding"/>
    <property type="evidence" value="ECO:0007669"/>
    <property type="project" value="TreeGrafter"/>
</dbReference>
<proteinExistence type="inferred from homology"/>
<accession>A0A1X7ID20</accession>
<keyword evidence="2" id="KW-0533">Nickel</keyword>
<sequence>MSVKKIDIQQAVMAADMCYAKRIRERLSEKGILMVNLIGSPGSGKTTLLEKTLGKDGLRSAVIEGDVATDRDAVRIDALGVPSIQINTEGGCHLEANWVDMTLDGLPLDDLDVIYIENVGNLVCPAEFDVGEDHKVAISSVPEGPDKPLKYPLLFTEASAVVLTKTDLLPYVSFDQELFWGDVARLNPEAPTMKLSCYNGEGLEAWSSTIKKWLEEKRRG</sequence>
<evidence type="ECO:0000256" key="5">
    <source>
        <dbReference type="ARBA" id="ARBA00022801"/>
    </source>
</evidence>
<feature type="domain" description="CobW/HypB/UreG nucleotide-binding" evidence="8">
    <location>
        <begin position="35"/>
        <end position="193"/>
    </location>
</feature>
<evidence type="ECO:0000313" key="10">
    <source>
        <dbReference type="Proteomes" id="UP000193355"/>
    </source>
</evidence>
<dbReference type="EMBL" id="FXBB01000001">
    <property type="protein sequence ID" value="SMG12068.1"/>
    <property type="molecule type" value="Genomic_DNA"/>
</dbReference>
<dbReference type="PIRSF" id="PIRSF005624">
    <property type="entry name" value="Ni-bind_GTPase"/>
    <property type="match status" value="1"/>
</dbReference>
<dbReference type="PANTHER" id="PTHR30134">
    <property type="entry name" value="HYDROGENASE PROTEIN ASSEMBLY PROTEIN, NICKEL CHAPERONE"/>
    <property type="match status" value="1"/>
</dbReference>
<dbReference type="STRING" id="561720.SAMN06275492_101319"/>
<evidence type="ECO:0000256" key="1">
    <source>
        <dbReference type="ARBA" id="ARBA00006211"/>
    </source>
</evidence>
<name>A0A1X7ID20_9BACT</name>
<keyword evidence="6" id="KW-0862">Zinc</keyword>
<evidence type="ECO:0000256" key="2">
    <source>
        <dbReference type="ARBA" id="ARBA00022596"/>
    </source>
</evidence>
<evidence type="ECO:0000313" key="9">
    <source>
        <dbReference type="EMBL" id="SMG12068.1"/>
    </source>
</evidence>
<dbReference type="OrthoDB" id="9802035at2"/>
<organism evidence="9 10">
    <name type="scientific">Dethiosulfovibrio salsuginis</name>
    <dbReference type="NCBI Taxonomy" id="561720"/>
    <lineage>
        <taxon>Bacteria</taxon>
        <taxon>Thermotogati</taxon>
        <taxon>Synergistota</taxon>
        <taxon>Synergistia</taxon>
        <taxon>Synergistales</taxon>
        <taxon>Dethiosulfovibrionaceae</taxon>
        <taxon>Dethiosulfovibrio</taxon>
    </lineage>
</organism>
<comment type="similarity">
    <text evidence="1">Belongs to the SIMIBI class G3E GTPase family. HypB/HupM subfamily.</text>
</comment>
<dbReference type="RefSeq" id="WP_085543592.1">
    <property type="nucleotide sequence ID" value="NZ_FXBB01000001.1"/>
</dbReference>
<dbReference type="Gene3D" id="3.40.50.300">
    <property type="entry name" value="P-loop containing nucleotide triphosphate hydrolases"/>
    <property type="match status" value="1"/>
</dbReference>
<keyword evidence="3" id="KW-0479">Metal-binding</keyword>
<evidence type="ECO:0000256" key="7">
    <source>
        <dbReference type="ARBA" id="ARBA00023134"/>
    </source>
</evidence>
<dbReference type="SUPFAM" id="SSF52540">
    <property type="entry name" value="P-loop containing nucleoside triphosphate hydrolases"/>
    <property type="match status" value="1"/>
</dbReference>
<evidence type="ECO:0000256" key="4">
    <source>
        <dbReference type="ARBA" id="ARBA00022741"/>
    </source>
</evidence>
<dbReference type="GO" id="GO:0051604">
    <property type="term" value="P:protein maturation"/>
    <property type="evidence" value="ECO:0007669"/>
    <property type="project" value="InterPro"/>
</dbReference>
<dbReference type="InterPro" id="IPR003495">
    <property type="entry name" value="CobW/HypB/UreG_nucleotide-bd"/>
</dbReference>
<dbReference type="GO" id="GO:0005525">
    <property type="term" value="F:GTP binding"/>
    <property type="evidence" value="ECO:0007669"/>
    <property type="project" value="UniProtKB-KW"/>
</dbReference>
<dbReference type="Pfam" id="PF02492">
    <property type="entry name" value="cobW"/>
    <property type="match status" value="1"/>
</dbReference>
<keyword evidence="5" id="KW-0378">Hydrolase</keyword>
<protein>
    <submittedName>
        <fullName evidence="9">Hydrogenase nickel incorporation protein HypB</fullName>
    </submittedName>
</protein>
<keyword evidence="7" id="KW-0342">GTP-binding</keyword>
<dbReference type="NCBIfam" id="TIGR00073">
    <property type="entry name" value="hypB"/>
    <property type="match status" value="1"/>
</dbReference>
<dbReference type="GO" id="GO:0016151">
    <property type="term" value="F:nickel cation binding"/>
    <property type="evidence" value="ECO:0007669"/>
    <property type="project" value="InterPro"/>
</dbReference>
<dbReference type="Proteomes" id="UP000193355">
    <property type="component" value="Unassembled WGS sequence"/>
</dbReference>
<dbReference type="PANTHER" id="PTHR30134:SF2">
    <property type="entry name" value="HYDROGENASE MATURATION FACTOR HYPB"/>
    <property type="match status" value="1"/>
</dbReference>
<evidence type="ECO:0000256" key="3">
    <source>
        <dbReference type="ARBA" id="ARBA00022723"/>
    </source>
</evidence>
<keyword evidence="10" id="KW-1185">Reference proteome</keyword>